<dbReference type="InterPro" id="IPR013083">
    <property type="entry name" value="Znf_RING/FYVE/PHD"/>
</dbReference>
<dbReference type="Pfam" id="PF13445">
    <property type="entry name" value="zf-RING_UBOX"/>
    <property type="match status" value="1"/>
</dbReference>
<dbReference type="InterPro" id="IPR027370">
    <property type="entry name" value="Znf-RING_euk"/>
</dbReference>
<dbReference type="Gene3D" id="3.30.40.10">
    <property type="entry name" value="Zinc/RING finger domain, C3HC4 (zinc finger)"/>
    <property type="match status" value="1"/>
</dbReference>
<evidence type="ECO:0000259" key="10">
    <source>
        <dbReference type="PROSITE" id="PS50897"/>
    </source>
</evidence>
<dbReference type="InterPro" id="IPR044063">
    <property type="entry name" value="ZF_RING_GID"/>
</dbReference>
<evidence type="ECO:0000256" key="3">
    <source>
        <dbReference type="ARBA" id="ARBA00022723"/>
    </source>
</evidence>
<dbReference type="InterPro" id="IPR006594">
    <property type="entry name" value="LisH"/>
</dbReference>
<comment type="subcellular location">
    <subcellularLocation>
        <location evidence="1">Cytoplasm</location>
    </subcellularLocation>
</comment>
<keyword evidence="3" id="KW-0479">Metal-binding</keyword>
<name>A0A2N5UAL2_9BASI</name>
<proteinExistence type="inferred from homology"/>
<dbReference type="PROSITE" id="PS50897">
    <property type="entry name" value="CTLH"/>
    <property type="match status" value="1"/>
</dbReference>
<evidence type="ECO:0000313" key="12">
    <source>
        <dbReference type="EMBL" id="PLW34763.1"/>
    </source>
</evidence>
<dbReference type="Proteomes" id="UP000235392">
    <property type="component" value="Unassembled WGS sequence"/>
</dbReference>
<evidence type="ECO:0000256" key="2">
    <source>
        <dbReference type="ARBA" id="ARBA00022490"/>
    </source>
</evidence>
<protein>
    <recommendedName>
        <fullName evidence="8">GID complex catalytic subunit 2</fullName>
    </recommendedName>
    <alternativeName>
        <fullName evidence="7">Glucose-induced degradation protein 2</fullName>
    </alternativeName>
</protein>
<evidence type="ECO:0000259" key="11">
    <source>
        <dbReference type="PROSITE" id="PS51867"/>
    </source>
</evidence>
<evidence type="ECO:0000256" key="8">
    <source>
        <dbReference type="ARBA" id="ARBA00080744"/>
    </source>
</evidence>
<dbReference type="PROSITE" id="PS51867">
    <property type="entry name" value="ZF_RING_GID"/>
    <property type="match status" value="1"/>
</dbReference>
<dbReference type="InterPro" id="IPR037683">
    <property type="entry name" value="Rmd5_dRing"/>
</dbReference>
<feature type="zinc finger region" description="RING-Gid-type" evidence="9">
    <location>
        <begin position="438"/>
        <end position="480"/>
    </location>
</feature>
<dbReference type="AlphaFoldDB" id="A0A2N5UAL2"/>
<dbReference type="GO" id="GO:0034657">
    <property type="term" value="C:GID complex"/>
    <property type="evidence" value="ECO:0007669"/>
    <property type="project" value="TreeGrafter"/>
</dbReference>
<evidence type="ECO:0000256" key="7">
    <source>
        <dbReference type="ARBA" id="ARBA00075398"/>
    </source>
</evidence>
<evidence type="ECO:0000256" key="9">
    <source>
        <dbReference type="PROSITE-ProRule" id="PRU01215"/>
    </source>
</evidence>
<dbReference type="PANTHER" id="PTHR12170">
    <property type="entry name" value="MACROPHAGE ERYTHROBLAST ATTACHER-RELATED"/>
    <property type="match status" value="1"/>
</dbReference>
<gene>
    <name evidence="12" type="ORF">PCASD_12970</name>
</gene>
<dbReference type="GO" id="GO:0005634">
    <property type="term" value="C:nucleus"/>
    <property type="evidence" value="ECO:0007669"/>
    <property type="project" value="TreeGrafter"/>
</dbReference>
<dbReference type="GO" id="GO:0043161">
    <property type="term" value="P:proteasome-mediated ubiquitin-dependent protein catabolic process"/>
    <property type="evidence" value="ECO:0007669"/>
    <property type="project" value="InterPro"/>
</dbReference>
<evidence type="ECO:0000256" key="6">
    <source>
        <dbReference type="ARBA" id="ARBA00061136"/>
    </source>
</evidence>
<dbReference type="GO" id="GO:0005737">
    <property type="term" value="C:cytoplasm"/>
    <property type="evidence" value="ECO:0007669"/>
    <property type="project" value="UniProtKB-SubCell"/>
</dbReference>
<sequence length="494" mass="56002">MQSLYRDWENLSSKAASNHAKVTEDVDRVIADLESLKDLIQRGSQIEGFQIKENNGLQQISNRSKAATKTALQSHKELYALTSKWQKMIDKKFNQTVLPLLGTNLSSSHQTETPKPKQPFQSHSAQLALDRVIVEHLLRQGRFETAEIFAREAQVNSSPQVVEACRELFRINDSLKAGDLGPALEWTERNQEWLDARESPLEFDLHRSRFVRLLTQPAFDRCGSLSSSNQFLKSNMEIGVESGSKIEQDQKMEEPNFHDSAVDHPVVPMMVETDDPTRQPEEEGHVHDEDYTKARQVALEYGQKHFPKFFPRRWEEAVRLTASSLYTPFSKLKRSPYSEFYRLASGVEMGSEYDCSQVWLHADHLVPLFTKEFYARLGWSKELPLTVATELGSGGALAKIAKVRSVMKEKRTEWSQADELPVEIPLPLEFRFHSVFACPVSKEQSTEANPPMMMPCGHVIAKESMQKLAKGGGTVKCPYCPSSSSMSSAIQVYF</sequence>
<organism evidence="12 13">
    <name type="scientific">Puccinia coronata f. sp. avenae</name>
    <dbReference type="NCBI Taxonomy" id="200324"/>
    <lineage>
        <taxon>Eukaryota</taxon>
        <taxon>Fungi</taxon>
        <taxon>Dikarya</taxon>
        <taxon>Basidiomycota</taxon>
        <taxon>Pucciniomycotina</taxon>
        <taxon>Pucciniomycetes</taxon>
        <taxon>Pucciniales</taxon>
        <taxon>Pucciniaceae</taxon>
        <taxon>Puccinia</taxon>
    </lineage>
</organism>
<feature type="domain" description="RING-Gid-type" evidence="11">
    <location>
        <begin position="438"/>
        <end position="480"/>
    </location>
</feature>
<dbReference type="PROSITE" id="PS50896">
    <property type="entry name" value="LISH"/>
    <property type="match status" value="1"/>
</dbReference>
<dbReference type="PANTHER" id="PTHR12170:SF3">
    <property type="entry name" value="GH10162P"/>
    <property type="match status" value="1"/>
</dbReference>
<dbReference type="CDD" id="cd16652">
    <property type="entry name" value="dRING_Rmd5p-like"/>
    <property type="match status" value="1"/>
</dbReference>
<dbReference type="FunFam" id="3.30.40.10:FF:000143">
    <property type="entry name" value="Regulator of gluconeogenesis Rmd5"/>
    <property type="match status" value="1"/>
</dbReference>
<evidence type="ECO:0000256" key="1">
    <source>
        <dbReference type="ARBA" id="ARBA00004496"/>
    </source>
</evidence>
<keyword evidence="4 9" id="KW-0863">Zinc-finger</keyword>
<comment type="caution">
    <text evidence="12">The sequence shown here is derived from an EMBL/GenBank/DDBJ whole genome shotgun (WGS) entry which is preliminary data.</text>
</comment>
<evidence type="ECO:0000256" key="4">
    <source>
        <dbReference type="ARBA" id="ARBA00022771"/>
    </source>
</evidence>
<accession>A0A2N5UAL2</accession>
<dbReference type="Pfam" id="PF10607">
    <property type="entry name" value="CTLH"/>
    <property type="match status" value="1"/>
</dbReference>
<dbReference type="InterPro" id="IPR045098">
    <property type="entry name" value="Fyv10_fam"/>
</dbReference>
<reference evidence="12 13" key="1">
    <citation type="submission" date="2017-11" db="EMBL/GenBank/DDBJ databases">
        <title>De novo assembly and phasing of dikaryotic genomes from two isolates of Puccinia coronata f. sp. avenae, the causal agent of oat crown rust.</title>
        <authorList>
            <person name="Miller M.E."/>
            <person name="Zhang Y."/>
            <person name="Omidvar V."/>
            <person name="Sperschneider J."/>
            <person name="Schwessinger B."/>
            <person name="Raley C."/>
            <person name="Palmer J.M."/>
            <person name="Garnica D."/>
            <person name="Upadhyaya N."/>
            <person name="Rathjen J."/>
            <person name="Taylor J.M."/>
            <person name="Park R.F."/>
            <person name="Dodds P.N."/>
            <person name="Hirsch C.D."/>
            <person name="Kianian S.F."/>
            <person name="Figueroa M."/>
        </authorList>
    </citation>
    <scope>NUCLEOTIDE SEQUENCE [LARGE SCALE GENOMIC DNA]</scope>
    <source>
        <strain evidence="12">12SD80</strain>
    </source>
</reference>
<dbReference type="GO" id="GO:0008270">
    <property type="term" value="F:zinc ion binding"/>
    <property type="evidence" value="ECO:0007669"/>
    <property type="project" value="UniProtKB-KW"/>
</dbReference>
<keyword evidence="5" id="KW-0862">Zinc</keyword>
<dbReference type="InterPro" id="IPR006595">
    <property type="entry name" value="CTLH_C"/>
</dbReference>
<keyword evidence="2" id="KW-0963">Cytoplasm</keyword>
<evidence type="ECO:0000256" key="5">
    <source>
        <dbReference type="ARBA" id="ARBA00022833"/>
    </source>
</evidence>
<feature type="domain" description="CTLH" evidence="10">
    <location>
        <begin position="167"/>
        <end position="221"/>
    </location>
</feature>
<dbReference type="InterPro" id="IPR024964">
    <property type="entry name" value="CTLH/CRA"/>
</dbReference>
<comment type="similarity">
    <text evidence="6">Belongs to the RMD5/GID2 family.</text>
</comment>
<dbReference type="GO" id="GO:0061630">
    <property type="term" value="F:ubiquitin protein ligase activity"/>
    <property type="evidence" value="ECO:0007669"/>
    <property type="project" value="InterPro"/>
</dbReference>
<dbReference type="EMBL" id="PGCI01000191">
    <property type="protein sequence ID" value="PLW34763.1"/>
    <property type="molecule type" value="Genomic_DNA"/>
</dbReference>
<dbReference type="SUPFAM" id="SSF57850">
    <property type="entry name" value="RING/U-box"/>
    <property type="match status" value="1"/>
</dbReference>
<evidence type="ECO:0000313" key="13">
    <source>
        <dbReference type="Proteomes" id="UP000235392"/>
    </source>
</evidence>